<accession>A0A150IY64</accession>
<sequence length="77" mass="9061">MNRDKIRRPYFNSESFIRFVATVRTAFGIGTSKMKAFFGASQNSPKIRLAEYTIVWRRTLQMKVEFEISYSVTISFH</sequence>
<protein>
    <submittedName>
        <fullName evidence="1">Uncharacterized protein</fullName>
    </submittedName>
</protein>
<name>A0A150IY64_9EURY</name>
<reference evidence="1 2" key="1">
    <citation type="journal article" date="2016" name="ISME J.">
        <title>Chasing the elusive Euryarchaeota class WSA2: genomes reveal a uniquely fastidious methyl-reducing methanogen.</title>
        <authorList>
            <person name="Nobu M.K."/>
            <person name="Narihiro T."/>
            <person name="Kuroda K."/>
            <person name="Mei R."/>
            <person name="Liu W.T."/>
        </authorList>
    </citation>
    <scope>NUCLEOTIDE SEQUENCE [LARGE SCALE GENOMIC DNA]</scope>
    <source>
        <strain evidence="1">U1lsi0528_Bin089</strain>
    </source>
</reference>
<organism evidence="1 2">
    <name type="scientific">Candidatus Methanofastidiosum methylothiophilum</name>
    <dbReference type="NCBI Taxonomy" id="1705564"/>
    <lineage>
        <taxon>Archaea</taxon>
        <taxon>Methanobacteriati</taxon>
        <taxon>Methanobacteriota</taxon>
        <taxon>Stenosarchaea group</taxon>
        <taxon>Candidatus Methanofastidiosia</taxon>
        <taxon>Candidatus Methanofastidiosales</taxon>
        <taxon>Candidatus Methanofastidiosaceae</taxon>
        <taxon>Candidatus Methanofastidiosum</taxon>
    </lineage>
</organism>
<evidence type="ECO:0000313" key="1">
    <source>
        <dbReference type="EMBL" id="KYC49936.1"/>
    </source>
</evidence>
<evidence type="ECO:0000313" key="2">
    <source>
        <dbReference type="Proteomes" id="UP000075578"/>
    </source>
</evidence>
<dbReference type="AlphaFoldDB" id="A0A150IY64"/>
<dbReference type="EMBL" id="LNGD01000091">
    <property type="protein sequence ID" value="KYC49936.1"/>
    <property type="molecule type" value="Genomic_DNA"/>
</dbReference>
<gene>
    <name evidence="1" type="ORF">AMQ74_01349</name>
</gene>
<comment type="caution">
    <text evidence="1">The sequence shown here is derived from an EMBL/GenBank/DDBJ whole genome shotgun (WGS) entry which is preliminary data.</text>
</comment>
<proteinExistence type="predicted"/>
<dbReference type="Proteomes" id="UP000075578">
    <property type="component" value="Unassembled WGS sequence"/>
</dbReference>